<feature type="repeat" description="WD" evidence="3">
    <location>
        <begin position="762"/>
        <end position="803"/>
    </location>
</feature>
<gene>
    <name evidence="6" type="ORF">C8A01DRAFT_50299</name>
</gene>
<dbReference type="InterPro" id="IPR027417">
    <property type="entry name" value="P-loop_NTPase"/>
</dbReference>
<dbReference type="InterPro" id="IPR019775">
    <property type="entry name" value="WD40_repeat_CS"/>
</dbReference>
<dbReference type="InterPro" id="IPR031348">
    <property type="entry name" value="PigL_N"/>
</dbReference>
<dbReference type="PROSITE" id="PS50294">
    <property type="entry name" value="WD_REPEATS_REGION"/>
    <property type="match status" value="1"/>
</dbReference>
<evidence type="ECO:0000256" key="2">
    <source>
        <dbReference type="ARBA" id="ARBA00022737"/>
    </source>
</evidence>
<dbReference type="Gene3D" id="3.40.50.300">
    <property type="entry name" value="P-loop containing nucleotide triphosphate hydrolases"/>
    <property type="match status" value="1"/>
</dbReference>
<proteinExistence type="predicted"/>
<comment type="caution">
    <text evidence="6">The sequence shown here is derived from an EMBL/GenBank/DDBJ whole genome shotgun (WGS) entry which is preliminary data.</text>
</comment>
<feature type="coiled-coil region" evidence="4">
    <location>
        <begin position="31"/>
        <end position="58"/>
    </location>
</feature>
<dbReference type="EMBL" id="MU854555">
    <property type="protein sequence ID" value="KAK4033059.1"/>
    <property type="molecule type" value="Genomic_DNA"/>
</dbReference>
<dbReference type="InterPro" id="IPR036322">
    <property type="entry name" value="WD40_repeat_dom_sf"/>
</dbReference>
<dbReference type="AlphaFoldDB" id="A0AAN6SMG6"/>
<dbReference type="PANTHER" id="PTHR10039">
    <property type="entry name" value="AMELOGENIN"/>
    <property type="match status" value="1"/>
</dbReference>
<name>A0AAN6SMG6_9PEZI</name>
<dbReference type="Pfam" id="PF00400">
    <property type="entry name" value="WD40"/>
    <property type="match status" value="1"/>
</dbReference>
<organism evidence="6 7">
    <name type="scientific">Parachaetomium inaequale</name>
    <dbReference type="NCBI Taxonomy" id="2588326"/>
    <lineage>
        <taxon>Eukaryota</taxon>
        <taxon>Fungi</taxon>
        <taxon>Dikarya</taxon>
        <taxon>Ascomycota</taxon>
        <taxon>Pezizomycotina</taxon>
        <taxon>Sordariomycetes</taxon>
        <taxon>Sordariomycetidae</taxon>
        <taxon>Sordariales</taxon>
        <taxon>Chaetomiaceae</taxon>
        <taxon>Parachaetomium</taxon>
    </lineage>
</organism>
<accession>A0AAN6SMG6</accession>
<dbReference type="InterPro" id="IPR001680">
    <property type="entry name" value="WD40_rpt"/>
</dbReference>
<keyword evidence="7" id="KW-1185">Reference proteome</keyword>
<evidence type="ECO:0000313" key="7">
    <source>
        <dbReference type="Proteomes" id="UP001303115"/>
    </source>
</evidence>
<dbReference type="InterPro" id="IPR056884">
    <property type="entry name" value="NPHP3-like_N"/>
</dbReference>
<dbReference type="InterPro" id="IPR007111">
    <property type="entry name" value="NACHT_NTPase"/>
</dbReference>
<dbReference type="InterPro" id="IPR015943">
    <property type="entry name" value="WD40/YVTN_repeat-like_dom_sf"/>
</dbReference>
<dbReference type="Pfam" id="PF24883">
    <property type="entry name" value="NPHP3_N"/>
    <property type="match status" value="1"/>
</dbReference>
<dbReference type="PROSITE" id="PS00678">
    <property type="entry name" value="WD_REPEATS_1"/>
    <property type="match status" value="1"/>
</dbReference>
<dbReference type="PROSITE" id="PS50082">
    <property type="entry name" value="WD_REPEATS_2"/>
    <property type="match status" value="1"/>
</dbReference>
<dbReference type="PROSITE" id="PS50837">
    <property type="entry name" value="NACHT"/>
    <property type="match status" value="1"/>
</dbReference>
<dbReference type="SUPFAM" id="SSF52540">
    <property type="entry name" value="P-loop containing nucleoside triphosphate hydrolases"/>
    <property type="match status" value="1"/>
</dbReference>
<keyword evidence="1 3" id="KW-0853">WD repeat</keyword>
<feature type="domain" description="NACHT" evidence="5">
    <location>
        <begin position="201"/>
        <end position="350"/>
    </location>
</feature>
<sequence>MEAVGSAASIIAVIELSAKVASLCFQYSSAVKNAKSDVERLQGELERLTTTLQGAQRLLESPNGKRLQTSQGLRNGLIDCSSQLSELQSRLEKKLNPGSARKAMSRIGFRALKWPFESKEIDSIIKNLERYRDTLSAGLAVDGVTQVLDVGQTFVLSKLPTANDAAFDSHADEHDARCLPDTRVDLQREIITWADDPHGKCIFWLKGMAGTGKSTISRTVAQSFANKGVLGASFFFKRGERDRGNAALLFPTIASQLVVEEPAVAAHIRAAVDADPHVTDKPLEEQFDKLVLEPLGKLKGDPSRVKTFVLVLDALDECDRDRDIRLIISLLSKAKTLNSVQLRAFVTSRPELPIRLGFAKIAGDYHDLVLHEVAPLIIEHDIAAFLRSRLAEIRDDHNALYGGSKQELPLEWPGSEVVHTLVQMAVPLFIFAATVCRFIQESGYDPRQQLVQVLQYQSRIHQSEIDKLDATYRPVLDRLLVGSEAAKRSVVARFRAVVGSIVLLAEPLSIRSLAQLLDIPEDAVFHQLQPLHSVLRIPASADSESPVRTFHLSFRDFLVDPDKANKQEEYPFWVDDRETHEGLAVRCLELLSTEDRLKNNVCGLRLPGTHRSDINQKIIDTNLPPDVQYACRYWVYHWKESKCLLQDSDLVDQFLKRHLLHWLEALGLLGWISESISMVDDLLGLLDREGSDKVSTFLLDTKRVIRSHCSIIDIWPLQVHYSAIVFAPKQSVVRRTFRNQFPICLDLPPKVELDWDACIQTLEGHTNSVLSVAFSHDSKTLASASDDKTIKLWDAATGDCTATLEGHTDWVSSGTW</sequence>
<dbReference type="Pfam" id="PF17111">
    <property type="entry name" value="PigL_N"/>
    <property type="match status" value="1"/>
</dbReference>
<protein>
    <submittedName>
        <fullName evidence="6">Vegetative incompatibility protein HET-E-1</fullName>
    </submittedName>
</protein>
<dbReference type="Proteomes" id="UP001303115">
    <property type="component" value="Unassembled WGS sequence"/>
</dbReference>
<keyword evidence="4" id="KW-0175">Coiled coil</keyword>
<reference evidence="7" key="1">
    <citation type="journal article" date="2023" name="Mol. Phylogenet. Evol.">
        <title>Genome-scale phylogeny and comparative genomics of the fungal order Sordariales.</title>
        <authorList>
            <person name="Hensen N."/>
            <person name="Bonometti L."/>
            <person name="Westerberg I."/>
            <person name="Brannstrom I.O."/>
            <person name="Guillou S."/>
            <person name="Cros-Aarteil S."/>
            <person name="Calhoun S."/>
            <person name="Haridas S."/>
            <person name="Kuo A."/>
            <person name="Mondo S."/>
            <person name="Pangilinan J."/>
            <person name="Riley R."/>
            <person name="LaButti K."/>
            <person name="Andreopoulos B."/>
            <person name="Lipzen A."/>
            <person name="Chen C."/>
            <person name="Yan M."/>
            <person name="Daum C."/>
            <person name="Ng V."/>
            <person name="Clum A."/>
            <person name="Steindorff A."/>
            <person name="Ohm R.A."/>
            <person name="Martin F."/>
            <person name="Silar P."/>
            <person name="Natvig D.O."/>
            <person name="Lalanne C."/>
            <person name="Gautier V."/>
            <person name="Ament-Velasquez S.L."/>
            <person name="Kruys A."/>
            <person name="Hutchinson M.I."/>
            <person name="Powell A.J."/>
            <person name="Barry K."/>
            <person name="Miller A.N."/>
            <person name="Grigoriev I.V."/>
            <person name="Debuchy R."/>
            <person name="Gladieux P."/>
            <person name="Hiltunen Thoren M."/>
            <person name="Johannesson H."/>
        </authorList>
    </citation>
    <scope>NUCLEOTIDE SEQUENCE [LARGE SCALE GENOMIC DNA]</scope>
    <source>
        <strain evidence="7">CBS 284.82</strain>
    </source>
</reference>
<evidence type="ECO:0000259" key="5">
    <source>
        <dbReference type="PROSITE" id="PS50837"/>
    </source>
</evidence>
<evidence type="ECO:0000256" key="3">
    <source>
        <dbReference type="PROSITE-ProRule" id="PRU00221"/>
    </source>
</evidence>
<evidence type="ECO:0000313" key="6">
    <source>
        <dbReference type="EMBL" id="KAK4033059.1"/>
    </source>
</evidence>
<dbReference type="PANTHER" id="PTHR10039:SF16">
    <property type="entry name" value="GPI INOSITOL-DEACYLASE"/>
    <property type="match status" value="1"/>
</dbReference>
<evidence type="ECO:0000256" key="4">
    <source>
        <dbReference type="SAM" id="Coils"/>
    </source>
</evidence>
<dbReference type="Gene3D" id="2.130.10.10">
    <property type="entry name" value="YVTN repeat-like/Quinoprotein amine dehydrogenase"/>
    <property type="match status" value="1"/>
</dbReference>
<evidence type="ECO:0000256" key="1">
    <source>
        <dbReference type="ARBA" id="ARBA00022574"/>
    </source>
</evidence>
<keyword evidence="2" id="KW-0677">Repeat</keyword>
<dbReference type="SMART" id="SM00320">
    <property type="entry name" value="WD40"/>
    <property type="match status" value="1"/>
</dbReference>
<dbReference type="SUPFAM" id="SSF50978">
    <property type="entry name" value="WD40 repeat-like"/>
    <property type="match status" value="1"/>
</dbReference>